<gene>
    <name evidence="1" type="ORF">GCM10011389_14970</name>
</gene>
<keyword evidence="2" id="KW-1185">Reference proteome</keyword>
<proteinExistence type="predicted"/>
<sequence length="406" mass="47116">MNIERIIKELSQKRPLFHNEADFQHALAWEIKESYPDAKIRLEMKVHGVGTKVYLDILAVIDGYKYAIELKYKTKQFDHMLEEEEFSLITQGAQDIGRYDVLKDLVRLEKMVAEGVVDEGFLIFLTNDSSYYSINENVEAIDRKFRIHEGKEIHGTLSWGEQTGKGTMKGREDALSLKGNYTMNWHSYSQFPKRSGDFQYMIQKVSKDEKEWFNSFTHLEQVPTSQQDLASKLAAHLESIGYSVEMNKQVENEKVDLWAEKGLDILAIEVRYKTVKLNTLHNDIHIDLKHQGAQDQGRYDYLRDLSKLENITTARRGVRAYALLITNDKLYWEKPVNTDTVDSDFRIHEGRTLTGNLAWKVEASQGTMVAREGVLSLVEKYQLEWVPFLTLYDEKNSEFRALLVKV</sequence>
<name>A0ABQ1Q0L4_9BACI</name>
<dbReference type="Proteomes" id="UP000642571">
    <property type="component" value="Unassembled WGS sequence"/>
</dbReference>
<dbReference type="EMBL" id="BMIN01000005">
    <property type="protein sequence ID" value="GGD08400.1"/>
    <property type="molecule type" value="Genomic_DNA"/>
</dbReference>
<evidence type="ECO:0000313" key="2">
    <source>
        <dbReference type="Proteomes" id="UP000642571"/>
    </source>
</evidence>
<comment type="caution">
    <text evidence="1">The sequence shown here is derived from an EMBL/GenBank/DDBJ whole genome shotgun (WGS) entry which is preliminary data.</text>
</comment>
<reference evidence="2" key="1">
    <citation type="journal article" date="2019" name="Int. J. Syst. Evol. Microbiol.">
        <title>The Global Catalogue of Microorganisms (GCM) 10K type strain sequencing project: providing services to taxonomists for standard genome sequencing and annotation.</title>
        <authorList>
            <consortium name="The Broad Institute Genomics Platform"/>
            <consortium name="The Broad Institute Genome Sequencing Center for Infectious Disease"/>
            <person name="Wu L."/>
            <person name="Ma J."/>
        </authorList>
    </citation>
    <scope>NUCLEOTIDE SEQUENCE [LARGE SCALE GENOMIC DNA]</scope>
    <source>
        <strain evidence="2">CGMCC 1.15353</strain>
    </source>
</reference>
<evidence type="ECO:0000313" key="1">
    <source>
        <dbReference type="EMBL" id="GGD08400.1"/>
    </source>
</evidence>
<protein>
    <submittedName>
        <fullName evidence="1">Uncharacterized protein</fullName>
    </submittedName>
</protein>
<dbReference type="RefSeq" id="WP_188652401.1">
    <property type="nucleotide sequence ID" value="NZ_BMIN01000005.1"/>
</dbReference>
<accession>A0ABQ1Q0L4</accession>
<organism evidence="1 2">
    <name type="scientific">Pontibacillus salipaludis</name>
    <dbReference type="NCBI Taxonomy" id="1697394"/>
    <lineage>
        <taxon>Bacteria</taxon>
        <taxon>Bacillati</taxon>
        <taxon>Bacillota</taxon>
        <taxon>Bacilli</taxon>
        <taxon>Bacillales</taxon>
        <taxon>Bacillaceae</taxon>
        <taxon>Pontibacillus</taxon>
    </lineage>
</organism>